<dbReference type="EMBL" id="JAJEQQ010000001">
    <property type="protein sequence ID" value="MCC2226333.1"/>
    <property type="molecule type" value="Genomic_DNA"/>
</dbReference>
<reference evidence="1 2" key="1">
    <citation type="submission" date="2021-10" db="EMBL/GenBank/DDBJ databases">
        <title>Anaerobic single-cell dispensing facilitates the cultivation of human gut bacteria.</title>
        <authorList>
            <person name="Afrizal A."/>
        </authorList>
    </citation>
    <scope>NUCLEOTIDE SEQUENCE [LARGE SCALE GENOMIC DNA]</scope>
    <source>
        <strain evidence="1 2">CLA-AA-H217</strain>
    </source>
</reference>
<proteinExistence type="predicted"/>
<evidence type="ECO:0000313" key="2">
    <source>
        <dbReference type="Proteomes" id="UP001198612"/>
    </source>
</evidence>
<sequence>MAEYKEISSGLKMLLSKAEKMGWNWDAYIEPDNRRTYVEIGQASPAGEDFSMIIDFKEKDQAKSFKENLQMYYEDFDVDEHIEMWIEARHNGISGVPSTRELVKDAEAIENMILELCEALSQVRLPLLIGSYSPENGSKPEIIDRDYYRQGWIFKDEDAFQNRPDDVCYIPELSDEKYTRNDILKILAGDEELAETMFEELDWQNPESLLEDWKANSEIAWCPHCAGYVQTYDKEIEKCPVCGTELED</sequence>
<evidence type="ECO:0000313" key="1">
    <source>
        <dbReference type="EMBL" id="MCC2226333.1"/>
    </source>
</evidence>
<organism evidence="1 2">
    <name type="scientific">Blautia fusiformis</name>
    <dbReference type="NCBI Taxonomy" id="2881264"/>
    <lineage>
        <taxon>Bacteria</taxon>
        <taxon>Bacillati</taxon>
        <taxon>Bacillota</taxon>
        <taxon>Clostridia</taxon>
        <taxon>Lachnospirales</taxon>
        <taxon>Lachnospiraceae</taxon>
        <taxon>Blautia</taxon>
    </lineage>
</organism>
<dbReference type="RefSeq" id="WP_227588319.1">
    <property type="nucleotide sequence ID" value="NZ_JAJEQQ010000001.1"/>
</dbReference>
<protein>
    <submittedName>
        <fullName evidence="1">Uncharacterized protein</fullName>
    </submittedName>
</protein>
<accession>A0AAW4W2W9</accession>
<name>A0AAW4W2W9_9FIRM</name>
<keyword evidence="2" id="KW-1185">Reference proteome</keyword>
<dbReference type="Proteomes" id="UP001198612">
    <property type="component" value="Unassembled WGS sequence"/>
</dbReference>
<dbReference type="AlphaFoldDB" id="A0AAW4W2W9"/>
<comment type="caution">
    <text evidence="1">The sequence shown here is derived from an EMBL/GenBank/DDBJ whole genome shotgun (WGS) entry which is preliminary data.</text>
</comment>
<gene>
    <name evidence="1" type="ORF">LKD40_00650</name>
</gene>